<dbReference type="GO" id="GO:0004620">
    <property type="term" value="F:phospholipase activity"/>
    <property type="evidence" value="ECO:0007669"/>
    <property type="project" value="TreeGrafter"/>
</dbReference>
<dbReference type="InterPro" id="IPR057826">
    <property type="entry name" value="WWE_C20G8.02"/>
</dbReference>
<reference evidence="2" key="1">
    <citation type="submission" date="2019-05" db="EMBL/GenBank/DDBJ databases">
        <title>Annotation for the trematode Fasciolopsis buski.</title>
        <authorList>
            <person name="Choi Y.-J."/>
        </authorList>
    </citation>
    <scope>NUCLEOTIDE SEQUENCE</scope>
    <source>
        <strain evidence="2">HT</strain>
        <tissue evidence="2">Whole worm</tissue>
    </source>
</reference>
<protein>
    <submittedName>
        <fullName evidence="2">Phospholipase DDHD1</fullName>
    </submittedName>
</protein>
<sequence length="388" mass="44566">MVNPDLLKTEIPVERVRWFYGKGSAHVNTWKAFRGADSINIEREFRELKQASGVDREGKVVVRDGLFEADLRKNLCSPIFWPGEKRSQHSHKKDWCTTPIQRGLWFNKINWIPLDFTLASFIEQEHVHAVIPKLSQLANSKKTKRTIHKMNRDGHSISWTSNGDIYLVTKSAQPFAHVKLQGDLSSVPIERGFHVLADPNDCKPPVTQLCFVVHGIGQQLASIRHECAKIRKLCLKVARKRYPKLTSSGQRIEFIPVDWRSPLNLNFSTLENITIGQMRPLRMYINNCFVDVLYYTSPVYRVEIMRSLSWELMRLFNLFLKHNPHFLQKGGQVSVLAHSLGTVIMHDILRNTNSPIRLVDPESPNVSIVFTTVLTYPNCVQLSNFSNV</sequence>
<dbReference type="PANTHER" id="PTHR23509:SF48">
    <property type="entry name" value="INTRACELLULAR PHOSPHOLIPASE A1"/>
    <property type="match status" value="1"/>
</dbReference>
<evidence type="ECO:0000259" key="1">
    <source>
        <dbReference type="Pfam" id="PF23463"/>
    </source>
</evidence>
<evidence type="ECO:0000313" key="2">
    <source>
        <dbReference type="EMBL" id="KAA0197876.1"/>
    </source>
</evidence>
<evidence type="ECO:0000313" key="3">
    <source>
        <dbReference type="Proteomes" id="UP000728185"/>
    </source>
</evidence>
<dbReference type="GO" id="GO:0005737">
    <property type="term" value="C:cytoplasm"/>
    <property type="evidence" value="ECO:0007669"/>
    <property type="project" value="TreeGrafter"/>
</dbReference>
<dbReference type="PANTHER" id="PTHR23509">
    <property type="entry name" value="PA-PL1 PHOSPHOLIPASE FAMILY"/>
    <property type="match status" value="1"/>
</dbReference>
<proteinExistence type="predicted"/>
<dbReference type="InterPro" id="IPR058055">
    <property type="entry name" value="PA-PLA1"/>
</dbReference>
<dbReference type="AlphaFoldDB" id="A0A8E0VNH7"/>
<name>A0A8E0VNH7_9TREM</name>
<dbReference type="OrthoDB" id="431378at2759"/>
<dbReference type="Pfam" id="PF23463">
    <property type="entry name" value="WWE_2"/>
    <property type="match status" value="1"/>
</dbReference>
<feature type="domain" description="C20G8.02-like WWE" evidence="1">
    <location>
        <begin position="25"/>
        <end position="83"/>
    </location>
</feature>
<dbReference type="EMBL" id="LUCM01002098">
    <property type="protein sequence ID" value="KAA0197876.1"/>
    <property type="molecule type" value="Genomic_DNA"/>
</dbReference>
<gene>
    <name evidence="2" type="ORF">FBUS_00054</name>
</gene>
<keyword evidence="3" id="KW-1185">Reference proteome</keyword>
<dbReference type="Proteomes" id="UP000728185">
    <property type="component" value="Unassembled WGS sequence"/>
</dbReference>
<accession>A0A8E0VNH7</accession>
<comment type="caution">
    <text evidence="2">The sequence shown here is derived from an EMBL/GenBank/DDBJ whole genome shotgun (WGS) entry which is preliminary data.</text>
</comment>
<organism evidence="2 3">
    <name type="scientific">Fasciolopsis buskii</name>
    <dbReference type="NCBI Taxonomy" id="27845"/>
    <lineage>
        <taxon>Eukaryota</taxon>
        <taxon>Metazoa</taxon>
        <taxon>Spiralia</taxon>
        <taxon>Lophotrochozoa</taxon>
        <taxon>Platyhelminthes</taxon>
        <taxon>Trematoda</taxon>
        <taxon>Digenea</taxon>
        <taxon>Plagiorchiida</taxon>
        <taxon>Echinostomata</taxon>
        <taxon>Echinostomatoidea</taxon>
        <taxon>Fasciolidae</taxon>
        <taxon>Fasciolopsis</taxon>
    </lineage>
</organism>